<evidence type="ECO:0000313" key="1">
    <source>
        <dbReference type="EMBL" id="AGO88036.1"/>
    </source>
</evidence>
<name>S4W5T8_9BACT</name>
<reference evidence="1" key="1">
    <citation type="journal article" date="2014" name="ISME J.">
        <title>Genomic properties of Marine Group A bacteria indicate a role in the marine sulfur cycle.</title>
        <authorList>
            <person name="Wright J.J."/>
            <person name="Mewis K."/>
            <person name="Hanson N.W."/>
            <person name="Konwar K.M."/>
            <person name="Maas K.R."/>
            <person name="Hallam S.J."/>
        </authorList>
    </citation>
    <scope>NUCLEOTIDE SEQUENCE</scope>
</reference>
<dbReference type="AlphaFoldDB" id="S4W5T8"/>
<proteinExistence type="predicted"/>
<sequence>MSSTVTIRPRSDTVREVAYDDGTSETGATSLGENSWYAVRFSSNIFPITLMTLKYHSREAGGLTYLAIFDDDGNDGMPGNHIGATLIFPTVTQGWNIKDVSGAGLTFTEGQFYVAWGETADSPPLSIDTGSESKERSYYYTEVDKWAPLSDLGYEGDLLIRTAIDIEGAGVEDDIGLPEQFVLSQNMPNPFNPETLIKFDVAREGRVVLKLYDITGREVSRSMTSFWHREAIPIFLTAAALLQVSIFTEWKRPVLCRRKNFSSFVNRCS</sequence>
<protein>
    <submittedName>
        <fullName evidence="1">Uncharacterized protein</fullName>
    </submittedName>
</protein>
<accession>S4W5T8</accession>
<dbReference type="EMBL" id="KF170422">
    <property type="protein sequence ID" value="AGO88036.1"/>
    <property type="molecule type" value="Genomic_DNA"/>
</dbReference>
<organism evidence="1">
    <name type="scientific">uncultured bacterium 122006-I05</name>
    <dbReference type="NCBI Taxonomy" id="1343837"/>
    <lineage>
        <taxon>Bacteria</taxon>
        <taxon>environmental samples</taxon>
    </lineage>
</organism>